<dbReference type="Proteomes" id="UP000236621">
    <property type="component" value="Unassembled WGS sequence"/>
</dbReference>
<evidence type="ECO:0000256" key="1">
    <source>
        <dbReference type="SAM" id="Coils"/>
    </source>
</evidence>
<accession>A0A2K3Q155</accession>
<dbReference type="EMBL" id="NRSZ01001249">
    <property type="protein sequence ID" value="PNY21228.1"/>
    <property type="molecule type" value="Genomic_DNA"/>
</dbReference>
<dbReference type="OrthoDB" id="674604at2759"/>
<protein>
    <submittedName>
        <fullName evidence="2">Vegetative incompatibility protein HET-E-1</fullName>
    </submittedName>
</protein>
<dbReference type="AlphaFoldDB" id="A0A2K3Q155"/>
<name>A0A2K3Q155_9HYPO</name>
<proteinExistence type="predicted"/>
<reference evidence="2 3" key="1">
    <citation type="submission" date="2017-08" db="EMBL/GenBank/DDBJ databases">
        <title>Harnessing the power of phylogenomics to disentangle the directionality and signatures of interkingdom host jumping in the parasitic fungal genus Tolypocladium.</title>
        <authorList>
            <person name="Quandt C.A."/>
            <person name="Patterson W."/>
            <person name="Spatafora J.W."/>
        </authorList>
    </citation>
    <scope>NUCLEOTIDE SEQUENCE [LARGE SCALE GENOMIC DNA]</scope>
    <source>
        <strain evidence="2 3">CBS 113982</strain>
    </source>
</reference>
<evidence type="ECO:0000313" key="2">
    <source>
        <dbReference type="EMBL" id="PNY21228.1"/>
    </source>
</evidence>
<keyword evidence="3" id="KW-1185">Reference proteome</keyword>
<comment type="caution">
    <text evidence="2">The sequence shown here is derived from an EMBL/GenBank/DDBJ whole genome shotgun (WGS) entry which is preliminary data.</text>
</comment>
<organism evidence="2 3">
    <name type="scientific">Tolypocladium capitatum</name>
    <dbReference type="NCBI Taxonomy" id="45235"/>
    <lineage>
        <taxon>Eukaryota</taxon>
        <taxon>Fungi</taxon>
        <taxon>Dikarya</taxon>
        <taxon>Ascomycota</taxon>
        <taxon>Pezizomycotina</taxon>
        <taxon>Sordariomycetes</taxon>
        <taxon>Hypocreomycetidae</taxon>
        <taxon>Hypocreales</taxon>
        <taxon>Ophiocordycipitaceae</taxon>
        <taxon>Tolypocladium</taxon>
    </lineage>
</organism>
<gene>
    <name evidence="2" type="ORF">TCAP_07272</name>
</gene>
<sequence length="411" mass="46067">MCLDYSKAVKNAKDDIARLRREVIALQNAANSVDKLLIGPSGERLKTSQQLRSTVRDSQSHLQAVARGMTRFGLRALKWPFRCKEVETIVQDLGRCTQAINLALQVDQTYVTPTNAKLTRLKKVLLSQARGQVLQLGATYLSVLNSMIAGVLADQQEGIIQEFRTIVGAIVVLGSPLSTSALARILDVSRDDVEGRLEMLHSVLSIPSSPEKPVRLLHLSFRDFLLDPTQQAGNAFCFDEKQAHQAMAANYICDIKAPGTPRSVIDPRKIEACLPQEVRYACLYWVYHLKNAGMPGFLCKQVHCFLKSHFLHWLESLSLLGRLRESVHLIDALKQLTRSVMRYIMKGYGQLNPKVQYLSALIDDAMRLVLAHSSAIENTPLQIYSSLLIFSPKRSTIRNEFACKIPDWISL</sequence>
<evidence type="ECO:0000313" key="3">
    <source>
        <dbReference type="Proteomes" id="UP000236621"/>
    </source>
</evidence>
<feature type="coiled-coil region" evidence="1">
    <location>
        <begin position="2"/>
        <end position="36"/>
    </location>
</feature>
<dbReference type="STRING" id="45235.A0A2K3Q155"/>
<keyword evidence="1" id="KW-0175">Coiled coil</keyword>